<dbReference type="SUPFAM" id="SSF52540">
    <property type="entry name" value="P-loop containing nucleoside triphosphate hydrolases"/>
    <property type="match status" value="1"/>
</dbReference>
<accession>A0A9J6C2T5</accession>
<dbReference type="Proteomes" id="UP001107558">
    <property type="component" value="Chromosome 2"/>
</dbReference>
<proteinExistence type="inferred from homology"/>
<dbReference type="PROSITE" id="PS50893">
    <property type="entry name" value="ABC_TRANSPORTER_2"/>
    <property type="match status" value="1"/>
</dbReference>
<evidence type="ECO:0000313" key="12">
    <source>
        <dbReference type="EMBL" id="KAG5676192.1"/>
    </source>
</evidence>
<dbReference type="InterPro" id="IPR003593">
    <property type="entry name" value="AAA+_ATPase"/>
</dbReference>
<keyword evidence="3" id="KW-0813">Transport</keyword>
<dbReference type="SMART" id="SM00382">
    <property type="entry name" value="AAA"/>
    <property type="match status" value="1"/>
</dbReference>
<dbReference type="GO" id="GO:0140359">
    <property type="term" value="F:ABC-type transporter activity"/>
    <property type="evidence" value="ECO:0007669"/>
    <property type="project" value="InterPro"/>
</dbReference>
<evidence type="ECO:0000313" key="13">
    <source>
        <dbReference type="Proteomes" id="UP001107558"/>
    </source>
</evidence>
<feature type="domain" description="ABC transporter" evidence="11">
    <location>
        <begin position="96"/>
        <end position="335"/>
    </location>
</feature>
<evidence type="ECO:0000256" key="1">
    <source>
        <dbReference type="ARBA" id="ARBA00004141"/>
    </source>
</evidence>
<dbReference type="Pfam" id="PF01061">
    <property type="entry name" value="ABC2_membrane"/>
    <property type="match status" value="1"/>
</dbReference>
<keyword evidence="4 10" id="KW-0812">Transmembrane</keyword>
<dbReference type="PANTHER" id="PTHR48041:SF78">
    <property type="entry name" value="ABC TRANSPORTER EXPRESSED IN TRACHEA, ISOFORM A"/>
    <property type="match status" value="1"/>
</dbReference>
<keyword evidence="6" id="KW-0067">ATP-binding</keyword>
<dbReference type="InterPro" id="IPR043926">
    <property type="entry name" value="ABCG_dom"/>
</dbReference>
<feature type="transmembrane region" description="Helical" evidence="10">
    <location>
        <begin position="746"/>
        <end position="768"/>
    </location>
</feature>
<comment type="subcellular location">
    <subcellularLocation>
        <location evidence="1">Membrane</location>
        <topology evidence="1">Multi-pass membrane protein</topology>
    </subcellularLocation>
</comment>
<dbReference type="FunFam" id="3.40.50.300:FF:000891">
    <property type="entry name" value="ATP-binding cassette sub-family G member"/>
    <property type="match status" value="1"/>
</dbReference>
<evidence type="ECO:0000256" key="8">
    <source>
        <dbReference type="ARBA" id="ARBA00023136"/>
    </source>
</evidence>
<dbReference type="GO" id="GO:0016887">
    <property type="term" value="F:ATP hydrolysis activity"/>
    <property type="evidence" value="ECO:0007669"/>
    <property type="project" value="InterPro"/>
</dbReference>
<dbReference type="GO" id="GO:0005886">
    <property type="term" value="C:plasma membrane"/>
    <property type="evidence" value="ECO:0007669"/>
    <property type="project" value="TreeGrafter"/>
</dbReference>
<dbReference type="InterPro" id="IPR003439">
    <property type="entry name" value="ABC_transporter-like_ATP-bd"/>
</dbReference>
<dbReference type="InterPro" id="IPR027417">
    <property type="entry name" value="P-loop_NTPase"/>
</dbReference>
<dbReference type="Gene3D" id="3.40.50.300">
    <property type="entry name" value="P-loop containing nucleotide triphosphate hydrolases"/>
    <property type="match status" value="1"/>
</dbReference>
<dbReference type="PANTHER" id="PTHR48041">
    <property type="entry name" value="ABC TRANSPORTER G FAMILY MEMBER 28"/>
    <property type="match status" value="1"/>
</dbReference>
<dbReference type="InterPro" id="IPR013525">
    <property type="entry name" value="ABC2_TM"/>
</dbReference>
<evidence type="ECO:0000256" key="10">
    <source>
        <dbReference type="SAM" id="Phobius"/>
    </source>
</evidence>
<evidence type="ECO:0000256" key="6">
    <source>
        <dbReference type="ARBA" id="ARBA00022840"/>
    </source>
</evidence>
<feature type="transmembrane region" description="Helical" evidence="10">
    <location>
        <begin position="666"/>
        <end position="685"/>
    </location>
</feature>
<dbReference type="CDD" id="cd03213">
    <property type="entry name" value="ABCG_EPDR"/>
    <property type="match status" value="1"/>
</dbReference>
<evidence type="ECO:0000259" key="11">
    <source>
        <dbReference type="PROSITE" id="PS50893"/>
    </source>
</evidence>
<evidence type="ECO:0000256" key="7">
    <source>
        <dbReference type="ARBA" id="ARBA00022989"/>
    </source>
</evidence>
<dbReference type="AlphaFoldDB" id="A0A9J6C2T5"/>
<feature type="transmembrane region" description="Helical" evidence="10">
    <location>
        <begin position="598"/>
        <end position="624"/>
    </location>
</feature>
<evidence type="ECO:0000256" key="9">
    <source>
        <dbReference type="SAM" id="MobiDB-lite"/>
    </source>
</evidence>
<feature type="transmembrane region" description="Helical" evidence="10">
    <location>
        <begin position="556"/>
        <end position="578"/>
    </location>
</feature>
<evidence type="ECO:0000256" key="5">
    <source>
        <dbReference type="ARBA" id="ARBA00022741"/>
    </source>
</evidence>
<gene>
    <name evidence="12" type="ORF">PVAND_006041</name>
</gene>
<feature type="transmembrane region" description="Helical" evidence="10">
    <location>
        <begin position="697"/>
        <end position="716"/>
    </location>
</feature>
<evidence type="ECO:0000256" key="2">
    <source>
        <dbReference type="ARBA" id="ARBA00005814"/>
    </source>
</evidence>
<keyword evidence="8 10" id="KW-0472">Membrane</keyword>
<keyword evidence="13" id="KW-1185">Reference proteome</keyword>
<feature type="transmembrane region" description="Helical" evidence="10">
    <location>
        <begin position="527"/>
        <end position="544"/>
    </location>
</feature>
<dbReference type="GO" id="GO:0005524">
    <property type="term" value="F:ATP binding"/>
    <property type="evidence" value="ECO:0007669"/>
    <property type="project" value="UniProtKB-KW"/>
</dbReference>
<organism evidence="12 13">
    <name type="scientific">Polypedilum vanderplanki</name>
    <name type="common">Sleeping chironomid midge</name>
    <dbReference type="NCBI Taxonomy" id="319348"/>
    <lineage>
        <taxon>Eukaryota</taxon>
        <taxon>Metazoa</taxon>
        <taxon>Ecdysozoa</taxon>
        <taxon>Arthropoda</taxon>
        <taxon>Hexapoda</taxon>
        <taxon>Insecta</taxon>
        <taxon>Pterygota</taxon>
        <taxon>Neoptera</taxon>
        <taxon>Endopterygota</taxon>
        <taxon>Diptera</taxon>
        <taxon>Nematocera</taxon>
        <taxon>Chironomoidea</taxon>
        <taxon>Chironomidae</taxon>
        <taxon>Chironominae</taxon>
        <taxon>Polypedilum</taxon>
        <taxon>Polypedilum</taxon>
    </lineage>
</organism>
<keyword evidence="7 10" id="KW-1133">Transmembrane helix</keyword>
<evidence type="ECO:0000256" key="3">
    <source>
        <dbReference type="ARBA" id="ARBA00022448"/>
    </source>
</evidence>
<comment type="similarity">
    <text evidence="2">Belongs to the ABC transporter superfamily. ABCG family. Eye pigment precursor importer (TC 3.A.1.204) subfamily.</text>
</comment>
<dbReference type="InterPro" id="IPR050352">
    <property type="entry name" value="ABCG_transporters"/>
</dbReference>
<keyword evidence="5" id="KW-0547">Nucleotide-binding</keyword>
<dbReference type="OrthoDB" id="66620at2759"/>
<comment type="caution">
    <text evidence="12">The sequence shown here is derived from an EMBL/GenBank/DDBJ whole genome shotgun (WGS) entry which is preliminary data.</text>
</comment>
<dbReference type="InterPro" id="IPR017871">
    <property type="entry name" value="ABC_transporter-like_CS"/>
</dbReference>
<dbReference type="Pfam" id="PF19055">
    <property type="entry name" value="ABC2_membrane_7"/>
    <property type="match status" value="1"/>
</dbReference>
<evidence type="ECO:0000256" key="4">
    <source>
        <dbReference type="ARBA" id="ARBA00022692"/>
    </source>
</evidence>
<feature type="compositionally biased region" description="Polar residues" evidence="9">
    <location>
        <begin position="19"/>
        <end position="32"/>
    </location>
</feature>
<reference evidence="12" key="1">
    <citation type="submission" date="2021-03" db="EMBL/GenBank/DDBJ databases">
        <title>Chromosome level genome of the anhydrobiotic midge Polypedilum vanderplanki.</title>
        <authorList>
            <person name="Yoshida Y."/>
            <person name="Kikawada T."/>
            <person name="Gusev O."/>
        </authorList>
    </citation>
    <scope>NUCLEOTIDE SEQUENCE</scope>
    <source>
        <strain evidence="12">NIAS01</strain>
        <tissue evidence="12">Whole body or cell culture</tissue>
    </source>
</reference>
<name>A0A9J6C2T5_POLVA</name>
<protein>
    <recommendedName>
        <fullName evidence="11">ABC transporter domain-containing protein</fullName>
    </recommendedName>
</protein>
<dbReference type="EMBL" id="JADBJN010000002">
    <property type="protein sequence ID" value="KAG5676192.1"/>
    <property type="molecule type" value="Genomic_DNA"/>
</dbReference>
<dbReference type="Pfam" id="PF00005">
    <property type="entry name" value="ABC_tran"/>
    <property type="match status" value="1"/>
</dbReference>
<dbReference type="PROSITE" id="PS00211">
    <property type="entry name" value="ABC_TRANSPORTER_1"/>
    <property type="match status" value="1"/>
</dbReference>
<sequence>MAEGKVHFQMEGNQLPPYYSSNSNSLKSPPTTTNFKNTVAALGGSQNNLNICNGSIIMGGSSDKHGLVRKIPNEMSCQKKPTVQLTHLLQRPPVDIEFQKISYSVSEGRARGYKTILKGINGKFRSGELAAIMGPSGAGKSTLMNILAGYKTSNLSGHVLINGKERNLRRFRKLSCYIMQDDQLLPYLTVREAMLVSANLKLGKDLTEGAKKIIIDEIIDALGLSECAATKTISLSGGQRKRLSVALELVNNPPVMFLDEPTSGLDSSSCFQLISLLKSLARGGRTIVCTIHQPSARLFEMFDNLYMLAEGQCIYQGVVNGLVPFLASNGYICPSYHNPADYVMEIACGEHGEAVYKLVTAMNNRKSINNFGQDALLSVEKPLNLSTIAIPSSSTSASASTTTTTISNDTAANGNGPLAAHIVAHDSVVVDVDLVKNSSGRAEYTIINMNQSKIEQNGNNSQQQQQIGPTTSLLDSSTESVIVMGKKDTHKNHINGFPTSSWTQFWILLKRTFLTIIRDQTLTQMRLVSHIVVGAIIGMIYYGIGNDASKIMSNTGCLFFTTLFTMFTAMMPTILTFPSEMSVFIREHLNYWYSLKSYYFAKTIADLPFQVLFTSVYVLVVYLLTNQPMEADRIAMFVLICILTSLVAQSLGLLIGAGMSVETGTFLGPVTTIPTILFSGFFVNFNVIPNYLKWVTYVSYVRFGFEGAMISVYGLGREKLECDEIYCHYRDPKKFLAEMSMADANFWVDAAALAGIFVGLRIIAYFVLRWKLHSIR</sequence>
<feature type="region of interest" description="Disordered" evidence="9">
    <location>
        <begin position="12"/>
        <end position="32"/>
    </location>
</feature>
<feature type="transmembrane region" description="Helical" evidence="10">
    <location>
        <begin position="636"/>
        <end position="660"/>
    </location>
</feature>